<dbReference type="EMBL" id="BGPR01036552">
    <property type="protein sequence ID" value="GBO11806.1"/>
    <property type="molecule type" value="Genomic_DNA"/>
</dbReference>
<feature type="region of interest" description="Disordered" evidence="1">
    <location>
        <begin position="112"/>
        <end position="146"/>
    </location>
</feature>
<feature type="compositionally biased region" description="Low complexity" evidence="1">
    <location>
        <begin position="112"/>
        <end position="125"/>
    </location>
</feature>
<keyword evidence="3" id="KW-1185">Reference proteome</keyword>
<evidence type="ECO:0000313" key="3">
    <source>
        <dbReference type="Proteomes" id="UP000499080"/>
    </source>
</evidence>
<name>A0A4Y2UJH4_ARAVE</name>
<dbReference type="Proteomes" id="UP000499080">
    <property type="component" value="Unassembled WGS sequence"/>
</dbReference>
<reference evidence="2 3" key="1">
    <citation type="journal article" date="2019" name="Sci. Rep.">
        <title>Orb-weaving spider Araneus ventricosus genome elucidates the spidroin gene catalogue.</title>
        <authorList>
            <person name="Kono N."/>
            <person name="Nakamura H."/>
            <person name="Ohtoshi R."/>
            <person name="Moran D.A.P."/>
            <person name="Shinohara A."/>
            <person name="Yoshida Y."/>
            <person name="Fujiwara M."/>
            <person name="Mori M."/>
            <person name="Tomita M."/>
            <person name="Arakawa K."/>
        </authorList>
    </citation>
    <scope>NUCLEOTIDE SEQUENCE [LARGE SCALE GENOMIC DNA]</scope>
</reference>
<accession>A0A4Y2UJH4</accession>
<feature type="compositionally biased region" description="Polar residues" evidence="1">
    <location>
        <begin position="131"/>
        <end position="146"/>
    </location>
</feature>
<feature type="compositionally biased region" description="Pro residues" evidence="1">
    <location>
        <begin position="29"/>
        <end position="41"/>
    </location>
</feature>
<protein>
    <submittedName>
        <fullName evidence="2">Uncharacterized protein</fullName>
    </submittedName>
</protein>
<sequence length="146" mass="16208">MHRWSNSSQVTLSKLEEYKATLQSSPTLNPSPEPTALPPIPGQSSRTQLEPFLAASNIDERKQVQPMSTEKLRWLLFVREQDSGASSEVSSRTSLLPSDRLFGVLETESTFKVSASVQSPSKSPSCRPSEHTSQPRQSSYSLEIEE</sequence>
<gene>
    <name evidence="2" type="ORF">AVEN_30242_1</name>
</gene>
<proteinExistence type="predicted"/>
<comment type="caution">
    <text evidence="2">The sequence shown here is derived from an EMBL/GenBank/DDBJ whole genome shotgun (WGS) entry which is preliminary data.</text>
</comment>
<feature type="region of interest" description="Disordered" evidence="1">
    <location>
        <begin position="21"/>
        <end position="64"/>
    </location>
</feature>
<organism evidence="2 3">
    <name type="scientific">Araneus ventricosus</name>
    <name type="common">Orbweaver spider</name>
    <name type="synonym">Epeira ventricosa</name>
    <dbReference type="NCBI Taxonomy" id="182803"/>
    <lineage>
        <taxon>Eukaryota</taxon>
        <taxon>Metazoa</taxon>
        <taxon>Ecdysozoa</taxon>
        <taxon>Arthropoda</taxon>
        <taxon>Chelicerata</taxon>
        <taxon>Arachnida</taxon>
        <taxon>Araneae</taxon>
        <taxon>Araneomorphae</taxon>
        <taxon>Entelegynae</taxon>
        <taxon>Araneoidea</taxon>
        <taxon>Araneidae</taxon>
        <taxon>Araneus</taxon>
    </lineage>
</organism>
<evidence type="ECO:0000313" key="2">
    <source>
        <dbReference type="EMBL" id="GBO11806.1"/>
    </source>
</evidence>
<evidence type="ECO:0000256" key="1">
    <source>
        <dbReference type="SAM" id="MobiDB-lite"/>
    </source>
</evidence>
<dbReference type="AlphaFoldDB" id="A0A4Y2UJH4"/>